<organism evidence="2 3">
    <name type="scientific">Durusdinium trenchii</name>
    <dbReference type="NCBI Taxonomy" id="1381693"/>
    <lineage>
        <taxon>Eukaryota</taxon>
        <taxon>Sar</taxon>
        <taxon>Alveolata</taxon>
        <taxon>Dinophyceae</taxon>
        <taxon>Suessiales</taxon>
        <taxon>Symbiodiniaceae</taxon>
        <taxon>Durusdinium</taxon>
    </lineage>
</organism>
<dbReference type="Proteomes" id="UP001642484">
    <property type="component" value="Unassembled WGS sequence"/>
</dbReference>
<keyword evidence="3" id="KW-1185">Reference proteome</keyword>
<sequence length="282" mass="31652">MKGLQWSPLDHVELFAGKMAVTLAQLEDNKRCAALDLEYGGRCMDFMTPGGFVNAVFQVLRLSPGSSLTLAPVCSTWVWVSRGSTKRSRALPLGNTGAPSVRLGNLMVGRCALLLLLAAARGVWWVLEQPKGSLLEYHPAMQRVLRRIRVWRKYVRMADYAAASDKGTWLYSSRPEIEDLDQFKPRRVVKRKAVALVDHYVDSKGKHRVKGNSQLKVSQAYTQEFGRAMAQLRSKHSSTVKKSSRAFLRKAAAGSKEKRIQQELSFWAKHADLDPVFTFLTS</sequence>
<name>A0ABP0QGF4_9DINO</name>
<protein>
    <submittedName>
        <fullName evidence="2">Uncharacterized protein</fullName>
    </submittedName>
</protein>
<evidence type="ECO:0000313" key="3">
    <source>
        <dbReference type="Proteomes" id="UP001642484"/>
    </source>
</evidence>
<dbReference type="EMBL" id="CAXAMN010024506">
    <property type="protein sequence ID" value="CAK9087297.1"/>
    <property type="molecule type" value="Genomic_DNA"/>
</dbReference>
<evidence type="ECO:0000313" key="2">
    <source>
        <dbReference type="EMBL" id="CAK9087297.1"/>
    </source>
</evidence>
<proteinExistence type="predicted"/>
<dbReference type="EMBL" id="CAXAMN010024484">
    <property type="protein sequence ID" value="CAK9087169.1"/>
    <property type="molecule type" value="Genomic_DNA"/>
</dbReference>
<gene>
    <name evidence="1" type="ORF">CCMP2556_LOCUS42175</name>
    <name evidence="2" type="ORF">CCMP2556_LOCUS42217</name>
</gene>
<accession>A0ABP0QGF4</accession>
<evidence type="ECO:0000313" key="1">
    <source>
        <dbReference type="EMBL" id="CAK9087169.1"/>
    </source>
</evidence>
<reference evidence="2 3" key="1">
    <citation type="submission" date="2024-02" db="EMBL/GenBank/DDBJ databases">
        <authorList>
            <person name="Chen Y."/>
            <person name="Shah S."/>
            <person name="Dougan E. K."/>
            <person name="Thang M."/>
            <person name="Chan C."/>
        </authorList>
    </citation>
    <scope>NUCLEOTIDE SEQUENCE [LARGE SCALE GENOMIC DNA]</scope>
</reference>
<comment type="caution">
    <text evidence="2">The sequence shown here is derived from an EMBL/GenBank/DDBJ whole genome shotgun (WGS) entry which is preliminary data.</text>
</comment>